<dbReference type="GO" id="GO:0046872">
    <property type="term" value="F:metal ion binding"/>
    <property type="evidence" value="ECO:0007669"/>
    <property type="project" value="UniProtKB-KW"/>
</dbReference>
<dbReference type="PANTHER" id="PTHR35005">
    <property type="entry name" value="3-DEHYDRO-SCYLLO-INOSOSE HYDROLASE"/>
    <property type="match status" value="1"/>
</dbReference>
<dbReference type="InterPro" id="IPR024087">
    <property type="entry name" value="Creatininase-like_sf"/>
</dbReference>
<evidence type="ECO:0000256" key="4">
    <source>
        <dbReference type="ARBA" id="ARBA00022833"/>
    </source>
</evidence>
<evidence type="ECO:0000256" key="5">
    <source>
        <dbReference type="ARBA" id="ARBA00024029"/>
    </source>
</evidence>
<name>A0A936Z0J0_9BURK</name>
<dbReference type="EMBL" id="JAEQNE010000003">
    <property type="protein sequence ID" value="MBL0392383.1"/>
    <property type="molecule type" value="Genomic_DNA"/>
</dbReference>
<keyword evidence="4" id="KW-0862">Zinc</keyword>
<keyword evidence="2" id="KW-0479">Metal-binding</keyword>
<dbReference type="Proteomes" id="UP000599109">
    <property type="component" value="Unassembled WGS sequence"/>
</dbReference>
<keyword evidence="8" id="KW-1185">Reference proteome</keyword>
<dbReference type="AlphaFoldDB" id="A0A936Z0J0"/>
<dbReference type="SUPFAM" id="SSF102215">
    <property type="entry name" value="Creatininase"/>
    <property type="match status" value="1"/>
</dbReference>
<evidence type="ECO:0000313" key="8">
    <source>
        <dbReference type="Proteomes" id="UP000599109"/>
    </source>
</evidence>
<dbReference type="PANTHER" id="PTHR35005:SF1">
    <property type="entry name" value="2-AMINO-5-FORMYLAMINO-6-RIBOSYLAMINOPYRIMIDIN-4(3H)-ONE 5'-MONOPHOSPHATE DEFORMYLASE"/>
    <property type="match status" value="1"/>
</dbReference>
<dbReference type="InterPro" id="IPR003785">
    <property type="entry name" value="Creatininase/forma_Hydrolase"/>
</dbReference>
<dbReference type="GO" id="GO:0009231">
    <property type="term" value="P:riboflavin biosynthetic process"/>
    <property type="evidence" value="ECO:0007669"/>
    <property type="project" value="TreeGrafter"/>
</dbReference>
<gene>
    <name evidence="7" type="ORF">JJ685_14685</name>
</gene>
<dbReference type="GO" id="GO:0016811">
    <property type="term" value="F:hydrolase activity, acting on carbon-nitrogen (but not peptide) bonds, in linear amides"/>
    <property type="evidence" value="ECO:0007669"/>
    <property type="project" value="TreeGrafter"/>
</dbReference>
<comment type="caution">
    <text evidence="7">The sequence shown here is derived from an EMBL/GenBank/DDBJ whole genome shotgun (WGS) entry which is preliminary data.</text>
</comment>
<feature type="chain" id="PRO_5037987944" evidence="6">
    <location>
        <begin position="24"/>
        <end position="265"/>
    </location>
</feature>
<proteinExistence type="inferred from homology"/>
<evidence type="ECO:0000256" key="3">
    <source>
        <dbReference type="ARBA" id="ARBA00022801"/>
    </source>
</evidence>
<protein>
    <submittedName>
        <fullName evidence="7">Creatininase family protein</fullName>
    </submittedName>
</protein>
<evidence type="ECO:0000256" key="1">
    <source>
        <dbReference type="ARBA" id="ARBA00001947"/>
    </source>
</evidence>
<reference evidence="7 8" key="1">
    <citation type="journal article" date="2017" name="Int. J. Syst. Evol. Microbiol.">
        <title>Ramlibacter monticola sp. nov., isolated from forest soil.</title>
        <authorList>
            <person name="Chaudhary D.K."/>
            <person name="Kim J."/>
        </authorList>
    </citation>
    <scope>NUCLEOTIDE SEQUENCE [LARGE SCALE GENOMIC DNA]</scope>
    <source>
        <strain evidence="7 8">KACC 19175</strain>
    </source>
</reference>
<feature type="signal peptide" evidence="6">
    <location>
        <begin position="1"/>
        <end position="23"/>
    </location>
</feature>
<dbReference type="Pfam" id="PF02633">
    <property type="entry name" value="Creatininase"/>
    <property type="match status" value="1"/>
</dbReference>
<keyword evidence="3" id="KW-0378">Hydrolase</keyword>
<sequence>MHRVTRTAVIANALLVLLLAAWAAPCAAAGVQLDGLTWPEVRDALRGGSTTILIPVGGTEQNGPHMALGKHNVRVGRLAERIATQLGHTLVAPVVAYVPEAAGHMRFPGTISVSGEAFSGIVTGAARSLRQHGFRDIVLLGDSGDYQPLLRQVSERLNREWAGSGVRVHYVAAYYQAATTGYAQLLQEAGFTPAQIGPHAGLADTSLMLAVDASLVHGDRLAEASPQTGVTGDPSRASVALGQKGVDLIIEKTVAAIRQSLAPTR</sequence>
<evidence type="ECO:0000313" key="7">
    <source>
        <dbReference type="EMBL" id="MBL0392383.1"/>
    </source>
</evidence>
<keyword evidence="6" id="KW-0732">Signal</keyword>
<dbReference type="Gene3D" id="3.40.50.10310">
    <property type="entry name" value="Creatininase"/>
    <property type="match status" value="1"/>
</dbReference>
<accession>A0A936Z0J0</accession>
<comment type="cofactor">
    <cofactor evidence="1">
        <name>Zn(2+)</name>
        <dbReference type="ChEBI" id="CHEBI:29105"/>
    </cofactor>
</comment>
<comment type="similarity">
    <text evidence="5">Belongs to the creatininase superfamily.</text>
</comment>
<evidence type="ECO:0000256" key="6">
    <source>
        <dbReference type="SAM" id="SignalP"/>
    </source>
</evidence>
<organism evidence="7 8">
    <name type="scientific">Ramlibacter monticola</name>
    <dbReference type="NCBI Taxonomy" id="1926872"/>
    <lineage>
        <taxon>Bacteria</taxon>
        <taxon>Pseudomonadati</taxon>
        <taxon>Pseudomonadota</taxon>
        <taxon>Betaproteobacteria</taxon>
        <taxon>Burkholderiales</taxon>
        <taxon>Comamonadaceae</taxon>
        <taxon>Ramlibacter</taxon>
    </lineage>
</organism>
<evidence type="ECO:0000256" key="2">
    <source>
        <dbReference type="ARBA" id="ARBA00022723"/>
    </source>
</evidence>